<comment type="cofactor">
    <cofactor evidence="1 9">
        <name>heme</name>
        <dbReference type="ChEBI" id="CHEBI:30413"/>
    </cofactor>
</comment>
<dbReference type="SUPFAM" id="SSF48264">
    <property type="entry name" value="Cytochrome P450"/>
    <property type="match status" value="1"/>
</dbReference>
<dbReference type="InterPro" id="IPR002401">
    <property type="entry name" value="Cyt_P450_E_grp-I"/>
</dbReference>
<dbReference type="PANTHER" id="PTHR24305">
    <property type="entry name" value="CYTOCHROME P450"/>
    <property type="match status" value="1"/>
</dbReference>
<dbReference type="GO" id="GO:0020037">
    <property type="term" value="F:heme binding"/>
    <property type="evidence" value="ECO:0007669"/>
    <property type="project" value="InterPro"/>
</dbReference>
<dbReference type="InterPro" id="IPR001128">
    <property type="entry name" value="Cyt_P450"/>
</dbReference>
<dbReference type="InterPro" id="IPR050121">
    <property type="entry name" value="Cytochrome_P450_monoxygenase"/>
</dbReference>
<dbReference type="PROSITE" id="PS00086">
    <property type="entry name" value="CYTOCHROME_P450"/>
    <property type="match status" value="1"/>
</dbReference>
<evidence type="ECO:0000256" key="6">
    <source>
        <dbReference type="ARBA" id="ARBA00023002"/>
    </source>
</evidence>
<keyword evidence="8 10" id="KW-0503">Monooxygenase</keyword>
<evidence type="ECO:0000256" key="5">
    <source>
        <dbReference type="ARBA" id="ARBA00022723"/>
    </source>
</evidence>
<sequence>MAVLSYATTSATSHSSILLVLCGSCAAALLLLWYKSRQRHSIAQVRGPPVKNAIMGNIRDLSYQESVGDLDFEYLKEYGTAWRMQSTLGKPILVLSDPKGLQHVLHKSGYLYPKTTQSRIQTLVVTGRSILWAPHGDTHSRHRKIMNPAFSAPQLRSFLPLFRKSSGKLCQLWKDQVHATEGTTILINNWLARTTLDVVGEAAFDYDFGALDNKDDELSKAYENMFTDATLYPSAWNAVFQAFWDYLPERVLEQVRHIPTREYARTQGVLRVFAKYSRRLIAQKNAALASDRSSRDVLSILVRANASEDAKSRLSDEEMVSQMGALTLAGHETTANTITWMLYELARHPEYQGRMHAEIVAKRAEVAARGDADFSMEDLEALEHLQAAIKETLRYHPIAYLLNRMASEDDTIPLAYPIRSTKGELLSEIPITKGQAIAVNIAAYNRLPEVWGQDAHVWNPMRFIEGKADPQIRVGMFGNLMSFSAGVRGCIGWRFSIIEMQAIVTDLVENFRFTLPKDMPEIIRVPAAVMVPMIKGKQGEGCKLPLHVTPY</sequence>
<feature type="transmembrane region" description="Helical" evidence="11">
    <location>
        <begin position="15"/>
        <end position="34"/>
    </location>
</feature>
<evidence type="ECO:0000256" key="10">
    <source>
        <dbReference type="RuleBase" id="RU000461"/>
    </source>
</evidence>
<keyword evidence="11" id="KW-0472">Membrane</keyword>
<keyword evidence="7 9" id="KW-0408">Iron</keyword>
<dbReference type="PRINTS" id="PR00385">
    <property type="entry name" value="P450"/>
</dbReference>
<dbReference type="CDD" id="cd11069">
    <property type="entry name" value="CYP_FUM15-like"/>
    <property type="match status" value="1"/>
</dbReference>
<evidence type="ECO:0000256" key="11">
    <source>
        <dbReference type="SAM" id="Phobius"/>
    </source>
</evidence>
<feature type="binding site" description="axial binding residue" evidence="9">
    <location>
        <position position="490"/>
    </location>
    <ligand>
        <name>heme</name>
        <dbReference type="ChEBI" id="CHEBI:30413"/>
    </ligand>
    <ligandPart>
        <name>Fe</name>
        <dbReference type="ChEBI" id="CHEBI:18248"/>
    </ligandPart>
</feature>
<reference evidence="12 13" key="1">
    <citation type="submission" date="2021-08" db="EMBL/GenBank/DDBJ databases">
        <title>Draft Genome Sequence of Phanerochaete sordida strain YK-624.</title>
        <authorList>
            <person name="Mori T."/>
            <person name="Dohra H."/>
            <person name="Suzuki T."/>
            <person name="Kawagishi H."/>
            <person name="Hirai H."/>
        </authorList>
    </citation>
    <scope>NUCLEOTIDE SEQUENCE [LARGE SCALE GENOMIC DNA]</scope>
    <source>
        <strain evidence="12 13">YK-624</strain>
    </source>
</reference>
<evidence type="ECO:0000256" key="3">
    <source>
        <dbReference type="ARBA" id="ARBA00010617"/>
    </source>
</evidence>
<dbReference type="GO" id="GO:0016705">
    <property type="term" value="F:oxidoreductase activity, acting on paired donors, with incorporation or reduction of molecular oxygen"/>
    <property type="evidence" value="ECO:0007669"/>
    <property type="project" value="InterPro"/>
</dbReference>
<evidence type="ECO:0000313" key="12">
    <source>
        <dbReference type="EMBL" id="GJE98388.1"/>
    </source>
</evidence>
<dbReference type="InterPro" id="IPR017972">
    <property type="entry name" value="Cyt_P450_CS"/>
</dbReference>
<dbReference type="EMBL" id="BPQB01000087">
    <property type="protein sequence ID" value="GJE98388.1"/>
    <property type="molecule type" value="Genomic_DNA"/>
</dbReference>
<dbReference type="GO" id="GO:0004497">
    <property type="term" value="F:monooxygenase activity"/>
    <property type="evidence" value="ECO:0007669"/>
    <property type="project" value="UniProtKB-KW"/>
</dbReference>
<keyword evidence="6 10" id="KW-0560">Oxidoreductase</keyword>
<comment type="caution">
    <text evidence="12">The sequence shown here is derived from an EMBL/GenBank/DDBJ whole genome shotgun (WGS) entry which is preliminary data.</text>
</comment>
<name>A0A9P3GM86_9APHY</name>
<comment type="similarity">
    <text evidence="3 10">Belongs to the cytochrome P450 family.</text>
</comment>
<protein>
    <submittedName>
        <fullName evidence="12">Cytochrome P450</fullName>
    </submittedName>
</protein>
<evidence type="ECO:0000313" key="13">
    <source>
        <dbReference type="Proteomes" id="UP000703269"/>
    </source>
</evidence>
<evidence type="ECO:0000256" key="8">
    <source>
        <dbReference type="ARBA" id="ARBA00023033"/>
    </source>
</evidence>
<dbReference type="OrthoDB" id="1470350at2759"/>
<keyword evidence="11" id="KW-1133">Transmembrane helix</keyword>
<evidence type="ECO:0000256" key="4">
    <source>
        <dbReference type="ARBA" id="ARBA00022617"/>
    </source>
</evidence>
<evidence type="ECO:0000256" key="9">
    <source>
        <dbReference type="PIRSR" id="PIRSR602401-1"/>
    </source>
</evidence>
<keyword evidence="5 9" id="KW-0479">Metal-binding</keyword>
<evidence type="ECO:0000256" key="2">
    <source>
        <dbReference type="ARBA" id="ARBA00005179"/>
    </source>
</evidence>
<accession>A0A9P3GM86</accession>
<dbReference type="PRINTS" id="PR00463">
    <property type="entry name" value="EP450I"/>
</dbReference>
<dbReference type="PANTHER" id="PTHR24305:SF166">
    <property type="entry name" value="CYTOCHROME P450 12A4, MITOCHONDRIAL-RELATED"/>
    <property type="match status" value="1"/>
</dbReference>
<proteinExistence type="inferred from homology"/>
<organism evidence="12 13">
    <name type="scientific">Phanerochaete sordida</name>
    <dbReference type="NCBI Taxonomy" id="48140"/>
    <lineage>
        <taxon>Eukaryota</taxon>
        <taxon>Fungi</taxon>
        <taxon>Dikarya</taxon>
        <taxon>Basidiomycota</taxon>
        <taxon>Agaricomycotina</taxon>
        <taxon>Agaricomycetes</taxon>
        <taxon>Polyporales</taxon>
        <taxon>Phanerochaetaceae</taxon>
        <taxon>Phanerochaete</taxon>
    </lineage>
</organism>
<evidence type="ECO:0000256" key="7">
    <source>
        <dbReference type="ARBA" id="ARBA00023004"/>
    </source>
</evidence>
<dbReference type="Pfam" id="PF00067">
    <property type="entry name" value="p450"/>
    <property type="match status" value="1"/>
</dbReference>
<keyword evidence="11" id="KW-0812">Transmembrane</keyword>
<comment type="pathway">
    <text evidence="2">Secondary metabolite biosynthesis.</text>
</comment>
<dbReference type="AlphaFoldDB" id="A0A9P3GM86"/>
<dbReference type="Proteomes" id="UP000703269">
    <property type="component" value="Unassembled WGS sequence"/>
</dbReference>
<keyword evidence="4 9" id="KW-0349">Heme</keyword>
<dbReference type="GO" id="GO:0005506">
    <property type="term" value="F:iron ion binding"/>
    <property type="evidence" value="ECO:0007669"/>
    <property type="project" value="InterPro"/>
</dbReference>
<gene>
    <name evidence="12" type="ORF">PsYK624_146170</name>
</gene>
<keyword evidence="13" id="KW-1185">Reference proteome</keyword>
<dbReference type="Gene3D" id="1.10.630.10">
    <property type="entry name" value="Cytochrome P450"/>
    <property type="match status" value="1"/>
</dbReference>
<dbReference type="InterPro" id="IPR036396">
    <property type="entry name" value="Cyt_P450_sf"/>
</dbReference>
<evidence type="ECO:0000256" key="1">
    <source>
        <dbReference type="ARBA" id="ARBA00001971"/>
    </source>
</evidence>